<dbReference type="EMBL" id="CAJPWZ010002955">
    <property type="protein sequence ID" value="CAG2248973.1"/>
    <property type="molecule type" value="Genomic_DNA"/>
</dbReference>
<dbReference type="Proteomes" id="UP000683360">
    <property type="component" value="Unassembled WGS sequence"/>
</dbReference>
<evidence type="ECO:0000313" key="2">
    <source>
        <dbReference type="EMBL" id="CAG2248973.1"/>
    </source>
</evidence>
<keyword evidence="3" id="KW-1185">Reference proteome</keyword>
<proteinExistence type="predicted"/>
<dbReference type="InterPro" id="IPR027417">
    <property type="entry name" value="P-loop_NTPase"/>
</dbReference>
<dbReference type="OrthoDB" id="5988114at2759"/>
<gene>
    <name evidence="2" type="ORF">MEDL_60782</name>
</gene>
<evidence type="ECO:0000313" key="3">
    <source>
        <dbReference type="Proteomes" id="UP000683360"/>
    </source>
</evidence>
<comment type="caution">
    <text evidence="2">The sequence shown here is derived from an EMBL/GenBank/DDBJ whole genome shotgun (WGS) entry which is preliminary data.</text>
</comment>
<dbReference type="AlphaFoldDB" id="A0A8S3USH2"/>
<name>A0A8S3USH2_MYTED</name>
<accession>A0A8S3USH2</accession>
<dbReference type="Gene3D" id="3.40.50.300">
    <property type="entry name" value="P-loop containing nucleotide triphosphate hydrolases"/>
    <property type="match status" value="1"/>
</dbReference>
<protein>
    <submittedName>
        <fullName evidence="2">Uncharacterized protein</fullName>
    </submittedName>
</protein>
<feature type="compositionally biased region" description="Basic and acidic residues" evidence="1">
    <location>
        <begin position="131"/>
        <end position="150"/>
    </location>
</feature>
<evidence type="ECO:0000256" key="1">
    <source>
        <dbReference type="SAM" id="MobiDB-lite"/>
    </source>
</evidence>
<reference evidence="2" key="1">
    <citation type="submission" date="2021-03" db="EMBL/GenBank/DDBJ databases">
        <authorList>
            <person name="Bekaert M."/>
        </authorList>
    </citation>
    <scope>NUCLEOTIDE SEQUENCE</scope>
</reference>
<feature type="compositionally biased region" description="Polar residues" evidence="1">
    <location>
        <begin position="151"/>
        <end position="173"/>
    </location>
</feature>
<sequence length="196" mass="22393">MCCKHFLRFGYCISLVDIQIQNRNEHIATIKDGTEIRRYVRIHVIGKDGVGKSSLVRTLVGDNNTPLKSTDGIDIVKKCKIRTTDGEWVIDKVETERTKLINRILKTVHKEQKQSEPVSAQVIPSEEETNEKERISYKEPLSEIERKQENQDTNVLNDVSLTMDTVNSDTVKSNIDKPMKGDVVQSTNDVKNRKIQ</sequence>
<dbReference type="SUPFAM" id="SSF52540">
    <property type="entry name" value="P-loop containing nucleoside triphosphate hydrolases"/>
    <property type="match status" value="1"/>
</dbReference>
<feature type="region of interest" description="Disordered" evidence="1">
    <location>
        <begin position="112"/>
        <end position="196"/>
    </location>
</feature>
<organism evidence="2 3">
    <name type="scientific">Mytilus edulis</name>
    <name type="common">Blue mussel</name>
    <dbReference type="NCBI Taxonomy" id="6550"/>
    <lineage>
        <taxon>Eukaryota</taxon>
        <taxon>Metazoa</taxon>
        <taxon>Spiralia</taxon>
        <taxon>Lophotrochozoa</taxon>
        <taxon>Mollusca</taxon>
        <taxon>Bivalvia</taxon>
        <taxon>Autobranchia</taxon>
        <taxon>Pteriomorphia</taxon>
        <taxon>Mytilida</taxon>
        <taxon>Mytiloidea</taxon>
        <taxon>Mytilidae</taxon>
        <taxon>Mytilinae</taxon>
        <taxon>Mytilus</taxon>
    </lineage>
</organism>